<gene>
    <name evidence="2" type="ORF">K7432_006337</name>
</gene>
<evidence type="ECO:0000256" key="1">
    <source>
        <dbReference type="SAM" id="MobiDB-lite"/>
    </source>
</evidence>
<comment type="caution">
    <text evidence="2">The sequence shown here is derived from an EMBL/GenBank/DDBJ whole genome shotgun (WGS) entry which is preliminary data.</text>
</comment>
<feature type="compositionally biased region" description="Polar residues" evidence="1">
    <location>
        <begin position="75"/>
        <end position="94"/>
    </location>
</feature>
<accession>A0ABR2WV18</accession>
<protein>
    <submittedName>
        <fullName evidence="2">Uncharacterized protein</fullName>
    </submittedName>
</protein>
<reference evidence="2 3" key="1">
    <citation type="submission" date="2023-04" db="EMBL/GenBank/DDBJ databases">
        <title>Genome of Basidiobolus ranarum AG-B5.</title>
        <authorList>
            <person name="Stajich J.E."/>
            <person name="Carter-House D."/>
            <person name="Gryganskyi A."/>
        </authorList>
    </citation>
    <scope>NUCLEOTIDE SEQUENCE [LARGE SCALE GENOMIC DNA]</scope>
    <source>
        <strain evidence="2 3">AG-B5</strain>
    </source>
</reference>
<keyword evidence="3" id="KW-1185">Reference proteome</keyword>
<evidence type="ECO:0000313" key="2">
    <source>
        <dbReference type="EMBL" id="KAK9765374.1"/>
    </source>
</evidence>
<sequence>MTAFTNDISASSNGGIMKKAIILMMASPLLMANNALALPSFESSEVMRAEDMVDSRSELMGNRVFEPVFKRQTSDMESGESSQATGVEAQEANNGKQIRLQEACPSHNAVWSHAQTVCTIRVGPQS</sequence>
<feature type="region of interest" description="Disordered" evidence="1">
    <location>
        <begin position="70"/>
        <end position="94"/>
    </location>
</feature>
<proteinExistence type="predicted"/>
<evidence type="ECO:0000313" key="3">
    <source>
        <dbReference type="Proteomes" id="UP001479436"/>
    </source>
</evidence>
<dbReference type="EMBL" id="JASJQH010000276">
    <property type="protein sequence ID" value="KAK9765374.1"/>
    <property type="molecule type" value="Genomic_DNA"/>
</dbReference>
<name>A0ABR2WV18_9FUNG</name>
<dbReference type="Proteomes" id="UP001479436">
    <property type="component" value="Unassembled WGS sequence"/>
</dbReference>
<organism evidence="2 3">
    <name type="scientific">Basidiobolus ranarum</name>
    <dbReference type="NCBI Taxonomy" id="34480"/>
    <lineage>
        <taxon>Eukaryota</taxon>
        <taxon>Fungi</taxon>
        <taxon>Fungi incertae sedis</taxon>
        <taxon>Zoopagomycota</taxon>
        <taxon>Entomophthoromycotina</taxon>
        <taxon>Basidiobolomycetes</taxon>
        <taxon>Basidiobolales</taxon>
        <taxon>Basidiobolaceae</taxon>
        <taxon>Basidiobolus</taxon>
    </lineage>
</organism>